<gene>
    <name evidence="1" type="ORF">NNJEOMEG_02797</name>
</gene>
<keyword evidence="2" id="KW-1185">Reference proteome</keyword>
<dbReference type="InterPro" id="IPR029063">
    <property type="entry name" value="SAM-dependent_MTases_sf"/>
</dbReference>
<proteinExistence type="predicted"/>
<dbReference type="Gene3D" id="3.40.50.150">
    <property type="entry name" value="Vaccinia Virus protein VP39"/>
    <property type="match status" value="1"/>
</dbReference>
<dbReference type="EMBL" id="BLTE01000013">
    <property type="protein sequence ID" value="GFK94949.1"/>
    <property type="molecule type" value="Genomic_DNA"/>
</dbReference>
<evidence type="ECO:0000313" key="2">
    <source>
        <dbReference type="Proteomes" id="UP000494245"/>
    </source>
</evidence>
<sequence>MTIAGRDAPAQAAPGTPLRAVPCVALVRPAQPEDPSLSGLDGRRFLPELMAALAAEGVCSRAVAAVPSGLEGEAVLELRRACLEAGVEWFEGSETPQGRLEQIMEVNGWEAALVLTGYAALLDGQALARACEAVASGRARAAWGGGVGPERFFCVVDRQAARALAGRALSGHAGPPLPPTAFPAALQALGVEGLAIDGLESPAERFVTGARLAGEGRPLDAELVRAVLDPARPGAWLDASAQREALRRRCGVADWEALDAAVAPLPADCLDRLAAQVRLFDALREHLPARRGRFVELGAGSVPLCACLLAEHFREGLALEPHVLDEAALAHTRTLARTLRSAWPGLLPGVAGAGPEAPEARALCHEAQRLEALNLPGGSVDFIYSRMTLEHVDDMESLSREFARVLAPEGTMLHRVDFRDHRGEGEHTAVHFDFLRHGPEEWRALDGVTNQLRVSDYVSLWDNLGFAVRVLDRRWRRVPPGTLHPFWANRPEEDLYCYDALLVARRAAGALHGDPSCS</sequence>
<dbReference type="RefSeq" id="WP_173085529.1">
    <property type="nucleotide sequence ID" value="NZ_BLTE01000013.1"/>
</dbReference>
<evidence type="ECO:0000313" key="1">
    <source>
        <dbReference type="EMBL" id="GFK94949.1"/>
    </source>
</evidence>
<comment type="caution">
    <text evidence="1">The sequence shown here is derived from an EMBL/GenBank/DDBJ whole genome shotgun (WGS) entry which is preliminary data.</text>
</comment>
<dbReference type="SUPFAM" id="SSF53335">
    <property type="entry name" value="S-adenosyl-L-methionine-dependent methyltransferases"/>
    <property type="match status" value="1"/>
</dbReference>
<dbReference type="Pfam" id="PF13489">
    <property type="entry name" value="Methyltransf_23"/>
    <property type="match status" value="1"/>
</dbReference>
<dbReference type="Proteomes" id="UP000494245">
    <property type="component" value="Unassembled WGS sequence"/>
</dbReference>
<organism evidence="1 2">
    <name type="scientific">Fundidesulfovibrio magnetotacticus</name>
    <dbReference type="NCBI Taxonomy" id="2730080"/>
    <lineage>
        <taxon>Bacteria</taxon>
        <taxon>Pseudomonadati</taxon>
        <taxon>Thermodesulfobacteriota</taxon>
        <taxon>Desulfovibrionia</taxon>
        <taxon>Desulfovibrionales</taxon>
        <taxon>Desulfovibrionaceae</taxon>
        <taxon>Fundidesulfovibrio</taxon>
    </lineage>
</organism>
<reference evidence="1 2" key="2">
    <citation type="submission" date="2020-05" db="EMBL/GenBank/DDBJ databases">
        <title>Draft genome sequence of Desulfovibrio sp. strainFSS-1.</title>
        <authorList>
            <person name="Shimoshige H."/>
            <person name="Kobayashi H."/>
            <person name="Maekawa T."/>
        </authorList>
    </citation>
    <scope>NUCLEOTIDE SEQUENCE [LARGE SCALE GENOMIC DNA]</scope>
    <source>
        <strain evidence="1 2">SIID29052-01</strain>
    </source>
</reference>
<accession>A0A6V8LY25</accession>
<reference evidence="1 2" key="1">
    <citation type="submission" date="2020-04" db="EMBL/GenBank/DDBJ databases">
        <authorList>
            <consortium name="Desulfovibrio sp. FSS-1 genome sequencing consortium"/>
            <person name="Shimoshige H."/>
            <person name="Kobayashi H."/>
            <person name="Maekawa T."/>
        </authorList>
    </citation>
    <scope>NUCLEOTIDE SEQUENCE [LARGE SCALE GENOMIC DNA]</scope>
    <source>
        <strain evidence="1 2">SIID29052-01</strain>
    </source>
</reference>
<protein>
    <recommendedName>
        <fullName evidence="3">Methyltransferase type 11 domain-containing protein</fullName>
    </recommendedName>
</protein>
<dbReference type="AlphaFoldDB" id="A0A6V8LY25"/>
<evidence type="ECO:0008006" key="3">
    <source>
        <dbReference type="Google" id="ProtNLM"/>
    </source>
</evidence>
<name>A0A6V8LY25_9BACT</name>